<gene>
    <name evidence="1" type="ORF">MEUPH1_LOCUS27924</name>
</gene>
<dbReference type="Proteomes" id="UP001160148">
    <property type="component" value="Unassembled WGS sequence"/>
</dbReference>
<dbReference type="InterPro" id="IPR022048">
    <property type="entry name" value="Envelope_fusion-like"/>
</dbReference>
<reference evidence="1 2" key="1">
    <citation type="submission" date="2023-01" db="EMBL/GenBank/DDBJ databases">
        <authorList>
            <person name="Whitehead M."/>
        </authorList>
    </citation>
    <scope>NUCLEOTIDE SEQUENCE [LARGE SCALE GENOMIC DNA]</scope>
</reference>
<protein>
    <recommendedName>
        <fullName evidence="3">Envelope protein</fullName>
    </recommendedName>
</protein>
<dbReference type="Pfam" id="PF12259">
    <property type="entry name" value="Baculo_F"/>
    <property type="match status" value="1"/>
</dbReference>
<keyword evidence="2" id="KW-1185">Reference proteome</keyword>
<accession>A0AAV0Y4B9</accession>
<organism evidence="1 2">
    <name type="scientific">Macrosiphum euphorbiae</name>
    <name type="common">potato aphid</name>
    <dbReference type="NCBI Taxonomy" id="13131"/>
    <lineage>
        <taxon>Eukaryota</taxon>
        <taxon>Metazoa</taxon>
        <taxon>Ecdysozoa</taxon>
        <taxon>Arthropoda</taxon>
        <taxon>Hexapoda</taxon>
        <taxon>Insecta</taxon>
        <taxon>Pterygota</taxon>
        <taxon>Neoptera</taxon>
        <taxon>Paraneoptera</taxon>
        <taxon>Hemiptera</taxon>
        <taxon>Sternorrhyncha</taxon>
        <taxon>Aphidomorpha</taxon>
        <taxon>Aphidoidea</taxon>
        <taxon>Aphididae</taxon>
        <taxon>Macrosiphini</taxon>
        <taxon>Macrosiphum</taxon>
    </lineage>
</organism>
<dbReference type="EMBL" id="CARXXK010001191">
    <property type="protein sequence ID" value="CAI6374286.1"/>
    <property type="molecule type" value="Genomic_DNA"/>
</dbReference>
<proteinExistence type="predicted"/>
<evidence type="ECO:0000313" key="1">
    <source>
        <dbReference type="EMBL" id="CAI6374286.1"/>
    </source>
</evidence>
<name>A0AAV0Y4B9_9HEMI</name>
<sequence>MLGTTPSSRKKRGWFNFVGDMYKQLYGTLTEEDADKFSTQISELHSSNYKVLSIIKEQIYAVKSNVELYNNTFFNINKEKILLNENFGKIENQLKNMNELIMDIELEQLVEQQIILFNLMISQVLFEVDLLGEIVTAAQGGVIHASVLTPKDILEQLKKIENDIPKHQRLPVPLDIIGAHTLLSIADVVCIYKNKTLIFLIRIPLIDNYEFTLYNLIPLPVSGNNDPLHMYINPKMDYLAISKDYENYISYRTEELNKCRQTPNYKLCAGGQAIYNRHERTVCEVKLLLEPVEIPKTCHVRHITLVENIFHKLKFKNAWIYSVSRENIILDCEEAKASMKINLTGTGIISIREDCRIFTSDSDLIPIKHLSTNRNIDIVPWSKIPKTLFNIKNYTKLEDLKLEKSRENSVI</sequence>
<evidence type="ECO:0000313" key="2">
    <source>
        <dbReference type="Proteomes" id="UP001160148"/>
    </source>
</evidence>
<comment type="caution">
    <text evidence="1">The sequence shown here is derived from an EMBL/GenBank/DDBJ whole genome shotgun (WGS) entry which is preliminary data.</text>
</comment>
<evidence type="ECO:0008006" key="3">
    <source>
        <dbReference type="Google" id="ProtNLM"/>
    </source>
</evidence>
<dbReference type="AlphaFoldDB" id="A0AAV0Y4B9"/>